<evidence type="ECO:0000256" key="7">
    <source>
        <dbReference type="ARBA" id="ARBA00022837"/>
    </source>
</evidence>
<dbReference type="STRING" id="543379.A0A232F3Z6"/>
<evidence type="ECO:0000313" key="23">
    <source>
        <dbReference type="Proteomes" id="UP000215335"/>
    </source>
</evidence>
<keyword evidence="23" id="KW-1185">Reference proteome</keyword>
<dbReference type="SUPFAM" id="SSF51695">
    <property type="entry name" value="PLC-like phosphodiesterases"/>
    <property type="match status" value="1"/>
</dbReference>
<dbReference type="GO" id="GO:0048468">
    <property type="term" value="P:cell development"/>
    <property type="evidence" value="ECO:0007669"/>
    <property type="project" value="UniProtKB-ARBA"/>
</dbReference>
<evidence type="ECO:0000256" key="14">
    <source>
        <dbReference type="PROSITE-ProRule" id="PRU00192"/>
    </source>
</evidence>
<dbReference type="InterPro" id="IPR056586">
    <property type="entry name" value="EF-hand_PLCG1"/>
</dbReference>
<keyword evidence="4" id="KW-0597">Phosphoprotein</keyword>
<feature type="domain" description="C2" evidence="19">
    <location>
        <begin position="1054"/>
        <end position="1177"/>
    </location>
</feature>
<dbReference type="GO" id="GO:0048015">
    <property type="term" value="P:phosphatidylinositol-mediated signaling"/>
    <property type="evidence" value="ECO:0007669"/>
    <property type="project" value="TreeGrafter"/>
</dbReference>
<keyword evidence="7" id="KW-0106">Calcium</keyword>
<dbReference type="InterPro" id="IPR011992">
    <property type="entry name" value="EF-hand-dom_pair"/>
</dbReference>
<dbReference type="Pfam" id="PF23329">
    <property type="entry name" value="EF_HAND_1_PLCG"/>
    <property type="match status" value="1"/>
</dbReference>
<dbReference type="InterPro" id="IPR035023">
    <property type="entry name" value="PLC-gamma_C-SH2"/>
</dbReference>
<keyword evidence="11" id="KW-0807">Transducer</keyword>
<dbReference type="InterPro" id="IPR035892">
    <property type="entry name" value="C2_domain_sf"/>
</dbReference>
<feature type="domain" description="PI-PLC Y-box" evidence="20">
    <location>
        <begin position="936"/>
        <end position="1052"/>
    </location>
</feature>
<evidence type="ECO:0000313" key="22">
    <source>
        <dbReference type="EMBL" id="OXU25332.1"/>
    </source>
</evidence>
<evidence type="ECO:0000256" key="15">
    <source>
        <dbReference type="RuleBase" id="RU361133"/>
    </source>
</evidence>
<dbReference type="SMART" id="SM00149">
    <property type="entry name" value="PLCYc"/>
    <property type="match status" value="1"/>
</dbReference>
<dbReference type="CDD" id="cd08592">
    <property type="entry name" value="PI-PLCc_gamma"/>
    <property type="match status" value="1"/>
</dbReference>
<dbReference type="EMBL" id="NNAY01001051">
    <property type="protein sequence ID" value="OXU25332.1"/>
    <property type="molecule type" value="Genomic_DNA"/>
</dbReference>
<feature type="domain" description="EF-hand" evidence="21">
    <location>
        <begin position="182"/>
        <end position="217"/>
    </location>
</feature>
<dbReference type="InterPro" id="IPR036028">
    <property type="entry name" value="SH3-like_dom_sf"/>
</dbReference>
<evidence type="ECO:0000256" key="13">
    <source>
        <dbReference type="PROSITE-ProRule" id="PRU00191"/>
    </source>
</evidence>
<dbReference type="PROSITE" id="PS50002">
    <property type="entry name" value="SH3"/>
    <property type="match status" value="1"/>
</dbReference>
<dbReference type="GO" id="GO:0004435">
    <property type="term" value="F:phosphatidylinositol-4,5-bisphosphate phospholipase C activity"/>
    <property type="evidence" value="ECO:0007669"/>
    <property type="project" value="UniProtKB-EC"/>
</dbReference>
<evidence type="ECO:0000259" key="21">
    <source>
        <dbReference type="PROSITE" id="PS50222"/>
    </source>
</evidence>
<evidence type="ECO:0000256" key="9">
    <source>
        <dbReference type="ARBA" id="ARBA00022999"/>
    </source>
</evidence>
<feature type="domain" description="SH2" evidence="16">
    <location>
        <begin position="548"/>
        <end position="649"/>
    </location>
</feature>
<feature type="domain" description="PH" evidence="18">
    <location>
        <begin position="23"/>
        <end position="137"/>
    </location>
</feature>
<dbReference type="CDD" id="cd00275">
    <property type="entry name" value="C2_PLC_like"/>
    <property type="match status" value="1"/>
</dbReference>
<evidence type="ECO:0000259" key="17">
    <source>
        <dbReference type="PROSITE" id="PS50002"/>
    </source>
</evidence>
<dbReference type="Pfam" id="PF00168">
    <property type="entry name" value="C2"/>
    <property type="match status" value="1"/>
</dbReference>
<dbReference type="PANTHER" id="PTHR10336">
    <property type="entry name" value="PHOSPHOINOSITIDE-SPECIFIC PHOSPHOLIPASE C FAMILY PROTEIN"/>
    <property type="match status" value="1"/>
</dbReference>
<feature type="domain" description="SH2" evidence="16">
    <location>
        <begin position="660"/>
        <end position="749"/>
    </location>
</feature>
<keyword evidence="9 13" id="KW-0727">SH2 domain</keyword>
<dbReference type="SMART" id="SM00233">
    <property type="entry name" value="PH"/>
    <property type="match status" value="1"/>
</dbReference>
<dbReference type="SMART" id="SM00326">
    <property type="entry name" value="SH3"/>
    <property type="match status" value="1"/>
</dbReference>
<dbReference type="GO" id="GO:0010634">
    <property type="term" value="P:positive regulation of epithelial cell migration"/>
    <property type="evidence" value="ECO:0007669"/>
    <property type="project" value="TreeGrafter"/>
</dbReference>
<dbReference type="Gene3D" id="1.10.238.10">
    <property type="entry name" value="EF-hand"/>
    <property type="match status" value="1"/>
</dbReference>
<dbReference type="InterPro" id="IPR001711">
    <property type="entry name" value="PLipase_C_Pinositol-sp_Y"/>
</dbReference>
<dbReference type="PRINTS" id="PR00401">
    <property type="entry name" value="SH2DOMAIN"/>
</dbReference>
<evidence type="ECO:0000256" key="3">
    <source>
        <dbReference type="ARBA" id="ARBA00022443"/>
    </source>
</evidence>
<dbReference type="CDD" id="cd10341">
    <property type="entry name" value="SH2_N-SH2_PLC_gamma_like"/>
    <property type="match status" value="1"/>
</dbReference>
<dbReference type="InterPro" id="IPR000909">
    <property type="entry name" value="PLipase_C_PInositol-sp_X_dom"/>
</dbReference>
<keyword evidence="10 15" id="KW-0443">Lipid metabolism</keyword>
<evidence type="ECO:0000256" key="2">
    <source>
        <dbReference type="ARBA" id="ARBA00012368"/>
    </source>
</evidence>
<dbReference type="GO" id="GO:0005509">
    <property type="term" value="F:calcium ion binding"/>
    <property type="evidence" value="ECO:0007669"/>
    <property type="project" value="InterPro"/>
</dbReference>
<dbReference type="SUPFAM" id="SSF50044">
    <property type="entry name" value="SH3-domain"/>
    <property type="match status" value="1"/>
</dbReference>
<evidence type="ECO:0000256" key="1">
    <source>
        <dbReference type="ARBA" id="ARBA00001913"/>
    </source>
</evidence>
<dbReference type="FunFam" id="2.30.30.40:FF:000119">
    <property type="entry name" value="1-phosphatidylinositol 4,5-bisphosphate phosphodiesterase gamma"/>
    <property type="match status" value="1"/>
</dbReference>
<evidence type="ECO:0000256" key="5">
    <source>
        <dbReference type="ARBA" id="ARBA00022737"/>
    </source>
</evidence>
<evidence type="ECO:0000256" key="4">
    <source>
        <dbReference type="ARBA" id="ARBA00022553"/>
    </source>
</evidence>
<evidence type="ECO:0000256" key="10">
    <source>
        <dbReference type="ARBA" id="ARBA00023098"/>
    </source>
</evidence>
<dbReference type="SMART" id="SM00239">
    <property type="entry name" value="C2"/>
    <property type="match status" value="1"/>
</dbReference>
<comment type="catalytic activity">
    <reaction evidence="12">
        <text>a 1,2-diacyl-sn-glycero-3-phospho-(1D-myo-inositol-4,5-bisphosphate) + H2O = 1D-myo-inositol 1,4,5-trisphosphate + a 1,2-diacyl-sn-glycerol + H(+)</text>
        <dbReference type="Rhea" id="RHEA:33179"/>
        <dbReference type="ChEBI" id="CHEBI:15377"/>
        <dbReference type="ChEBI" id="CHEBI:15378"/>
        <dbReference type="ChEBI" id="CHEBI:17815"/>
        <dbReference type="ChEBI" id="CHEBI:58456"/>
        <dbReference type="ChEBI" id="CHEBI:203600"/>
        <dbReference type="EC" id="3.1.4.11"/>
    </reaction>
    <physiologicalReaction direction="left-to-right" evidence="12">
        <dbReference type="Rhea" id="RHEA:33180"/>
    </physiologicalReaction>
</comment>
<evidence type="ECO:0000259" key="16">
    <source>
        <dbReference type="PROSITE" id="PS50001"/>
    </source>
</evidence>
<dbReference type="FunFam" id="3.30.505.10:FF:000009">
    <property type="entry name" value="1-phosphatidylinositol 4,5-bisphosphate phosphodiesterase gamma"/>
    <property type="match status" value="1"/>
</dbReference>
<dbReference type="Gene3D" id="3.30.505.10">
    <property type="entry name" value="SH2 domain"/>
    <property type="match status" value="2"/>
</dbReference>
<reference evidence="22 23" key="1">
    <citation type="journal article" date="2017" name="Curr. Biol.">
        <title>The Evolution of Venom by Co-option of Single-Copy Genes.</title>
        <authorList>
            <person name="Martinson E.O."/>
            <person name="Mrinalini"/>
            <person name="Kelkar Y.D."/>
            <person name="Chang C.H."/>
            <person name="Werren J.H."/>
        </authorList>
    </citation>
    <scope>NUCLEOTIDE SEQUENCE [LARGE SCALE GENOMIC DNA]</scope>
    <source>
        <strain evidence="22 23">Alberta</strain>
        <tissue evidence="22">Whole body</tissue>
    </source>
</reference>
<dbReference type="PIRSF" id="PIRSF000952">
    <property type="entry name" value="PLC-gamma"/>
    <property type="match status" value="1"/>
</dbReference>
<dbReference type="InterPro" id="IPR057061">
    <property type="entry name" value="PLCG_EF-hand_2"/>
</dbReference>
<dbReference type="Pfam" id="PF00017">
    <property type="entry name" value="SH2"/>
    <property type="match status" value="2"/>
</dbReference>
<dbReference type="Gene3D" id="2.60.40.150">
    <property type="entry name" value="C2 domain"/>
    <property type="match status" value="1"/>
</dbReference>
<dbReference type="GO" id="GO:0032587">
    <property type="term" value="C:ruffle membrane"/>
    <property type="evidence" value="ECO:0007669"/>
    <property type="project" value="TreeGrafter"/>
</dbReference>
<dbReference type="InterPro" id="IPR017946">
    <property type="entry name" value="PLC-like_Pdiesterase_TIM-brl"/>
</dbReference>
<dbReference type="GO" id="GO:0046488">
    <property type="term" value="P:phosphatidylinositol metabolic process"/>
    <property type="evidence" value="ECO:0007669"/>
    <property type="project" value="TreeGrafter"/>
</dbReference>
<comment type="caution">
    <text evidence="22">The sequence shown here is derived from an EMBL/GenBank/DDBJ whole genome shotgun (WGS) entry which is preliminary data.</text>
</comment>
<dbReference type="InterPro" id="IPR001849">
    <property type="entry name" value="PH_domain"/>
</dbReference>
<dbReference type="CDD" id="cd11825">
    <property type="entry name" value="SH3_PLCgamma"/>
    <property type="match status" value="1"/>
</dbReference>
<organism evidence="22 23">
    <name type="scientific">Trichomalopsis sarcophagae</name>
    <dbReference type="NCBI Taxonomy" id="543379"/>
    <lineage>
        <taxon>Eukaryota</taxon>
        <taxon>Metazoa</taxon>
        <taxon>Ecdysozoa</taxon>
        <taxon>Arthropoda</taxon>
        <taxon>Hexapoda</taxon>
        <taxon>Insecta</taxon>
        <taxon>Pterygota</taxon>
        <taxon>Neoptera</taxon>
        <taxon>Endopterygota</taxon>
        <taxon>Hymenoptera</taxon>
        <taxon>Apocrita</taxon>
        <taxon>Proctotrupomorpha</taxon>
        <taxon>Chalcidoidea</taxon>
        <taxon>Pteromalidae</taxon>
        <taxon>Pteromalinae</taxon>
        <taxon>Trichomalopsis</taxon>
    </lineage>
</organism>
<feature type="domain" description="SH3" evidence="17">
    <location>
        <begin position="779"/>
        <end position="840"/>
    </location>
</feature>
<dbReference type="GO" id="GO:0051209">
    <property type="term" value="P:release of sequestered calcium ion into cytosol"/>
    <property type="evidence" value="ECO:0007669"/>
    <property type="project" value="TreeGrafter"/>
</dbReference>
<dbReference type="InterPro" id="IPR000980">
    <property type="entry name" value="SH2"/>
</dbReference>
<dbReference type="SMART" id="SM00148">
    <property type="entry name" value="PLCXc"/>
    <property type="match status" value="1"/>
</dbReference>
<evidence type="ECO:0000259" key="18">
    <source>
        <dbReference type="PROSITE" id="PS50003"/>
    </source>
</evidence>
<dbReference type="Gene3D" id="2.30.29.30">
    <property type="entry name" value="Pleckstrin-homology domain (PH domain)/Phosphotyrosine-binding domain (PTB)"/>
    <property type="match status" value="1"/>
</dbReference>
<dbReference type="SUPFAM" id="SSF50729">
    <property type="entry name" value="PH domain-like"/>
    <property type="match status" value="1"/>
</dbReference>
<evidence type="ECO:0000259" key="20">
    <source>
        <dbReference type="PROSITE" id="PS50008"/>
    </source>
</evidence>
<sequence length="1232" mass="143189">NKRITKEFSKMNGIIPEMEQIISQLERGTVVTKFFPRKRPEKKTLMIRRETRQIVWARSTTSRPFDGSVDIREVKEIRIGKNSKDFEKWPEDAKRIDNLRCFVVYYGSEFRLKTLSISALSEKECELWIKGLRHLMQDTINAPYPLQVERWLRKEFYAMENSREMVTLKDVKAFLPRVNCKIATNKLREVFQEVDTKNRTEIGFDDFVILYHKLMFDPNVSNLTYWTRLLVYSDSGMLVTLQEFQNFLLTEQQDPSGNIESDISLFIREYLQDPQRDVQEPFFHFSEFIDFLFSKQNEIWDSQYDHVYHDMTRPMSHYWIASSHNTYLMGDQISSESSCQAYVRALRAGCRCIELDCWDGPDGMPFIFHGHTLTTKIKFLDVIKTIKEHAFVTSEYPVILSIEDNCTLPQQRKMAVAMQEVFGDMLLVQPVDKSESTLPSPYALRRKILLKHKKLPDGVDESSFVIRNDESRQEMDLRNTIKNGILYLEDPVDREWNPHFFVLTQQKLFYTDTFSKPQETEPDDDDEAVVRTPGDGVPNDELHFGEMWFHGKLARGREEAEELLRRYSNLGDGTFLVRQCVTFVGDYCLSFWRKGKVNHCRIKLKQDMGQTQFYLIDTHCFDSLYSLITYYRNNPLRSQEFLITLQEPVPQPSKHEEKEWWHSECSRTLAEEMLKRVPTDGAFLVRPSEKENNCYAISFRAENKIKHCRIKLEGRLYAIGTVQFESLVELVNYYERHPLYKKIKLSFPVNQEIVRQRGLDVDDGSVYGIPGYMDPTTFVSKITVKAMYDYKARRDDELTLVKHAIITNVNRQQNGGWWRGDYGGKKQHWFPANYVEEIEQDNQTDSSDSMMLGNLQKGSLDIIGAVVELAMSDRPGLEWILRIQNPSMCSVFEAAAPSKDIAVEWVQKIHETGQNASVRENQHKEMERAWRIAKEMSNLIVYFRSVAFNVERLRAKGFIFNEMSSFPETKAEKLMCQQENKFFLRYHQVQFSRVYPKGQRIDSSNYNPVPMWNSGCQMVALNYQTGDKPMQLNQAKFRENGNCGYLLKPDFMFHEDFTPYDKSSLTGVDTLKITLHVIGARHLSKPGRGTASPFVQVEVVGADFDSGVKLTTKTITDNGFNPMWNESCEFLVANPYLAMLRFVVQDEDMFGDSNFIGQATYPVRCLRTGYRSVVLKNSYSEDLELASLLVHVKIISSGDLMHNNTPKHDGRSIALNSRAVDRDSQLSGRLHA</sequence>
<dbReference type="Pfam" id="PF00388">
    <property type="entry name" value="PI-PLC-X"/>
    <property type="match status" value="1"/>
</dbReference>
<dbReference type="PRINTS" id="PR00390">
    <property type="entry name" value="PHPHLIPASEC"/>
</dbReference>
<proteinExistence type="predicted"/>
<dbReference type="PROSITE" id="PS50001">
    <property type="entry name" value="SH2"/>
    <property type="match status" value="2"/>
</dbReference>
<dbReference type="InterPro" id="IPR036860">
    <property type="entry name" value="SH2_dom_sf"/>
</dbReference>
<dbReference type="OrthoDB" id="269822at2759"/>
<keyword evidence="5" id="KW-0677">Repeat</keyword>
<gene>
    <name evidence="22" type="ORF">TSAR_000435</name>
</gene>
<dbReference type="FunFam" id="2.30.29.30:FF:000155">
    <property type="entry name" value="1-phosphatidylinositol 4,5-bisphosphate phosphodiesterase gamma"/>
    <property type="match status" value="1"/>
</dbReference>
<dbReference type="PROSITE" id="PS50007">
    <property type="entry name" value="PIPLC_X_DOMAIN"/>
    <property type="match status" value="1"/>
</dbReference>
<dbReference type="GO" id="GO:0009653">
    <property type="term" value="P:anatomical structure morphogenesis"/>
    <property type="evidence" value="ECO:0007669"/>
    <property type="project" value="UniProtKB-ARBA"/>
</dbReference>
<dbReference type="EC" id="3.1.4.11" evidence="2 15"/>
<dbReference type="CDD" id="cd09932">
    <property type="entry name" value="SH2_C-SH2_PLC_gamma_like"/>
    <property type="match status" value="1"/>
</dbReference>
<dbReference type="PROSITE" id="PS50008">
    <property type="entry name" value="PIPLC_Y_DOMAIN"/>
    <property type="match status" value="1"/>
</dbReference>
<dbReference type="PROSITE" id="PS50003">
    <property type="entry name" value="PH_DOMAIN"/>
    <property type="match status" value="1"/>
</dbReference>
<dbReference type="Proteomes" id="UP000215335">
    <property type="component" value="Unassembled WGS sequence"/>
</dbReference>
<dbReference type="InterPro" id="IPR001452">
    <property type="entry name" value="SH3_domain"/>
</dbReference>
<dbReference type="InterPro" id="IPR035024">
    <property type="entry name" value="PLC-gamma_N-SH2"/>
</dbReference>
<keyword evidence="6 15" id="KW-0378">Hydrolase</keyword>
<dbReference type="Pfam" id="PF23583">
    <property type="entry name" value="EF_HAND_2_PLCG"/>
    <property type="match status" value="1"/>
</dbReference>
<keyword evidence="3 14" id="KW-0728">SH3 domain</keyword>
<dbReference type="InterPro" id="IPR016279">
    <property type="entry name" value="PLC-gamma"/>
</dbReference>
<dbReference type="Gene3D" id="3.20.20.190">
    <property type="entry name" value="Phosphatidylinositol (PI) phosphodiesterase"/>
    <property type="match status" value="2"/>
</dbReference>
<protein>
    <recommendedName>
        <fullName evidence="2 15">Phosphoinositide phospholipase C</fullName>
        <ecNumber evidence="2 15">3.1.4.11</ecNumber>
    </recommendedName>
</protein>
<dbReference type="FunFam" id="3.20.20.190:FF:000004">
    <property type="entry name" value="1-phosphatidylinositol 4,5-bisphosphate phosphodiesterase gamma"/>
    <property type="match status" value="1"/>
</dbReference>
<dbReference type="SMART" id="SM00252">
    <property type="entry name" value="SH2"/>
    <property type="match status" value="2"/>
</dbReference>
<dbReference type="InterPro" id="IPR011993">
    <property type="entry name" value="PH-like_dom_sf"/>
</dbReference>
<feature type="non-terminal residue" evidence="22">
    <location>
        <position position="1"/>
    </location>
</feature>
<dbReference type="AlphaFoldDB" id="A0A232F3Z6"/>
<dbReference type="GO" id="GO:0009395">
    <property type="term" value="P:phospholipid catabolic process"/>
    <property type="evidence" value="ECO:0007669"/>
    <property type="project" value="InterPro"/>
</dbReference>
<dbReference type="PANTHER" id="PTHR10336:SF159">
    <property type="entry name" value="1-PHOSPHATIDYLINOSITOL 4,5-BISPHOSPHATE PHOSPHODIESTERASE GAMMA"/>
    <property type="match status" value="1"/>
</dbReference>
<evidence type="ECO:0000256" key="8">
    <source>
        <dbReference type="ARBA" id="ARBA00022963"/>
    </source>
</evidence>
<dbReference type="PROSITE" id="PS50222">
    <property type="entry name" value="EF_HAND_2"/>
    <property type="match status" value="1"/>
</dbReference>
<dbReference type="FunFam" id="2.60.40.150:FF:000199">
    <property type="entry name" value="1-phosphatidylinositol 4,5-bisphosphate phosphodiesterase gamma"/>
    <property type="match status" value="1"/>
</dbReference>
<name>A0A232F3Z6_9HYME</name>
<dbReference type="SUPFAM" id="SSF49562">
    <property type="entry name" value="C2 domain (Calcium/lipid-binding domain, CaLB)"/>
    <property type="match status" value="1"/>
</dbReference>
<dbReference type="PROSITE" id="PS50004">
    <property type="entry name" value="C2"/>
    <property type="match status" value="1"/>
</dbReference>
<dbReference type="Pfam" id="PF00018">
    <property type="entry name" value="SH3_1"/>
    <property type="match status" value="1"/>
</dbReference>
<evidence type="ECO:0000256" key="6">
    <source>
        <dbReference type="ARBA" id="ARBA00022801"/>
    </source>
</evidence>
<dbReference type="FunFam" id="3.30.505.10:FF:000011">
    <property type="entry name" value="1-phosphatidylinositol 4,5-bisphosphate phosphodiesterase gamma"/>
    <property type="match status" value="1"/>
</dbReference>
<evidence type="ECO:0000259" key="19">
    <source>
        <dbReference type="PROSITE" id="PS50004"/>
    </source>
</evidence>
<dbReference type="InterPro" id="IPR000008">
    <property type="entry name" value="C2_dom"/>
</dbReference>
<dbReference type="CDD" id="cd16201">
    <property type="entry name" value="EFh_PI-PLCgamma"/>
    <property type="match status" value="1"/>
</dbReference>
<dbReference type="InterPro" id="IPR002048">
    <property type="entry name" value="EF_hand_dom"/>
</dbReference>
<dbReference type="SUPFAM" id="SSF55550">
    <property type="entry name" value="SH2 domain"/>
    <property type="match status" value="2"/>
</dbReference>
<comment type="cofactor">
    <cofactor evidence="1">
        <name>Ca(2+)</name>
        <dbReference type="ChEBI" id="CHEBI:29108"/>
    </cofactor>
</comment>
<dbReference type="Gene3D" id="2.30.30.40">
    <property type="entry name" value="SH3 Domains"/>
    <property type="match status" value="1"/>
</dbReference>
<dbReference type="InterPro" id="IPR001192">
    <property type="entry name" value="PI-PLC_fam"/>
</dbReference>
<evidence type="ECO:0000256" key="11">
    <source>
        <dbReference type="ARBA" id="ARBA00023224"/>
    </source>
</evidence>
<dbReference type="CDD" id="cd13362">
    <property type="entry name" value="PH_PLC_gamma"/>
    <property type="match status" value="1"/>
</dbReference>
<accession>A0A232F3Z6</accession>
<dbReference type="Pfam" id="PF00387">
    <property type="entry name" value="PI-PLC-Y"/>
    <property type="match status" value="1"/>
</dbReference>
<keyword evidence="8 15" id="KW-0442">Lipid degradation</keyword>
<evidence type="ECO:0000256" key="12">
    <source>
        <dbReference type="ARBA" id="ARBA00023674"/>
    </source>
</evidence>
<dbReference type="SUPFAM" id="SSF47473">
    <property type="entry name" value="EF-hand"/>
    <property type="match status" value="1"/>
</dbReference>